<dbReference type="InterPro" id="IPR007577">
    <property type="entry name" value="GlycoTrfase_DXD_sugar-bd_CS"/>
</dbReference>
<name>A0AAV2HJT0_LYMST</name>
<gene>
    <name evidence="2" type="ORF">GSLYS_00008235001</name>
</gene>
<evidence type="ECO:0000313" key="2">
    <source>
        <dbReference type="EMBL" id="CAL1534275.1"/>
    </source>
</evidence>
<accession>A0AAV2HJT0</accession>
<sequence>MRHDKVVFRAVALCVVSFVLLEFYIISQLRLGKSSSDHKMPNALIADTRRLIAGIMNTTYFTVKPNPATFECRTPHRTDKIRLYRELLGNYDVSHVLPVTSSLSEHVSETGAEPGAIPNTAHYVWCGEKLFRFENYLAVLSAIKVLKPIKLVFHYNKLPLILELYHTWFNELRQSFPSLVLRPTSRVLNCDSLDSLNFALEQLASTVGGGVYLGERAVLTFVPSEWKHQEYVTYLTPGTNSSDEVIVFARHGLVEPNVTLNQFKVSLLGEPHQCLSVNDFNELMKSRGAVDPEKWPDDVISPCLVAPKELYPFNISDNTTPFGGVARILFYGKSDLLIPKPSEDPADFIPAVVHMITLKPDVNNDSYWSFHSYLSVLSALYVGGFHRVYVHGDIVPTGEWWDKLTRENVTFVYVQNVETVFQNPVKQRPHQSDILRAFILLKYGGVYQDKDIFWTTPFNKELLRYPTILCYDWPIYTEWPRGINLGLMMAKRNAPFLKHFLESFWYHDDKSWGFNGIQMPYKVYERNPETALIYDKLQVICYMGVCHPVWHNDSRRPFSEIHRPTSPFDLNETFALHFTYPKPDPSLLSYDTIRNGTNYAAVLGQRLLAALEKAGRWHLLDKRNDLKMDAA</sequence>
<keyword evidence="3" id="KW-1185">Reference proteome</keyword>
<keyword evidence="1" id="KW-0812">Transmembrane</keyword>
<feature type="transmembrane region" description="Helical" evidence="1">
    <location>
        <begin position="6"/>
        <end position="26"/>
    </location>
</feature>
<keyword evidence="1" id="KW-0472">Membrane</keyword>
<dbReference type="InterPro" id="IPR029044">
    <property type="entry name" value="Nucleotide-diphossugar_trans"/>
</dbReference>
<keyword evidence="1" id="KW-1133">Transmembrane helix</keyword>
<comment type="caution">
    <text evidence="2">The sequence shown here is derived from an EMBL/GenBank/DDBJ whole genome shotgun (WGS) entry which is preliminary data.</text>
</comment>
<dbReference type="AlphaFoldDB" id="A0AAV2HJT0"/>
<evidence type="ECO:0000313" key="3">
    <source>
        <dbReference type="Proteomes" id="UP001497497"/>
    </source>
</evidence>
<dbReference type="Gene3D" id="3.90.550.20">
    <property type="match status" value="1"/>
</dbReference>
<dbReference type="Proteomes" id="UP001497497">
    <property type="component" value="Unassembled WGS sequence"/>
</dbReference>
<organism evidence="2 3">
    <name type="scientific">Lymnaea stagnalis</name>
    <name type="common">Great pond snail</name>
    <name type="synonym">Helix stagnalis</name>
    <dbReference type="NCBI Taxonomy" id="6523"/>
    <lineage>
        <taxon>Eukaryota</taxon>
        <taxon>Metazoa</taxon>
        <taxon>Spiralia</taxon>
        <taxon>Lophotrochozoa</taxon>
        <taxon>Mollusca</taxon>
        <taxon>Gastropoda</taxon>
        <taxon>Heterobranchia</taxon>
        <taxon>Euthyneura</taxon>
        <taxon>Panpulmonata</taxon>
        <taxon>Hygrophila</taxon>
        <taxon>Lymnaeoidea</taxon>
        <taxon>Lymnaeidae</taxon>
        <taxon>Lymnaea</taxon>
    </lineage>
</organism>
<dbReference type="PANTHER" id="PTHR46830:SF1">
    <property type="entry name" value="ALPHA-1,4-N-ACETYLGLUCOSAMINYLTRANSFERASE"/>
    <property type="match status" value="1"/>
</dbReference>
<dbReference type="PANTHER" id="PTHR46830">
    <property type="entry name" value="TRANSFERASE, PUTATIVE-RELATED"/>
    <property type="match status" value="1"/>
</dbReference>
<dbReference type="SUPFAM" id="SSF53448">
    <property type="entry name" value="Nucleotide-diphospho-sugar transferases"/>
    <property type="match status" value="1"/>
</dbReference>
<reference evidence="2 3" key="1">
    <citation type="submission" date="2024-04" db="EMBL/GenBank/DDBJ databases">
        <authorList>
            <consortium name="Genoscope - CEA"/>
            <person name="William W."/>
        </authorList>
    </citation>
    <scope>NUCLEOTIDE SEQUENCE [LARGE SCALE GENOMIC DNA]</scope>
</reference>
<evidence type="ECO:0000256" key="1">
    <source>
        <dbReference type="SAM" id="Phobius"/>
    </source>
</evidence>
<protein>
    <submittedName>
        <fullName evidence="2">Uncharacterized protein</fullName>
    </submittedName>
</protein>
<dbReference type="EMBL" id="CAXITT010000166">
    <property type="protein sequence ID" value="CAL1534275.1"/>
    <property type="molecule type" value="Genomic_DNA"/>
</dbReference>
<dbReference type="Pfam" id="PF04488">
    <property type="entry name" value="Gly_transf_sug"/>
    <property type="match status" value="1"/>
</dbReference>
<proteinExistence type="predicted"/>